<comment type="caution">
    <text evidence="1">The sequence shown here is derived from an EMBL/GenBank/DDBJ whole genome shotgun (WGS) entry which is preliminary data.</text>
</comment>
<sequence>MVKDRIWTRIERWISKLLSQVGHGILIKAVLQSIPTYIMSCFRMSDYALKRLRLCQQNSYGTTKERGGRIGLAPVQSSRKPCEKIVRDRASLGVNMSSLEDYIYRGSLCSGMDLEHICGS</sequence>
<protein>
    <submittedName>
        <fullName evidence="1">Uncharacterized protein</fullName>
    </submittedName>
</protein>
<reference evidence="1" key="2">
    <citation type="journal article" date="2024" name="Plant">
        <title>Genomic evolution and insights into agronomic trait innovations of Sesamum species.</title>
        <authorList>
            <person name="Miao H."/>
            <person name="Wang L."/>
            <person name="Qu L."/>
            <person name="Liu H."/>
            <person name="Sun Y."/>
            <person name="Le M."/>
            <person name="Wang Q."/>
            <person name="Wei S."/>
            <person name="Zheng Y."/>
            <person name="Lin W."/>
            <person name="Duan Y."/>
            <person name="Cao H."/>
            <person name="Xiong S."/>
            <person name="Wang X."/>
            <person name="Wei L."/>
            <person name="Li C."/>
            <person name="Ma Q."/>
            <person name="Ju M."/>
            <person name="Zhao R."/>
            <person name="Li G."/>
            <person name="Mu C."/>
            <person name="Tian Q."/>
            <person name="Mei H."/>
            <person name="Zhang T."/>
            <person name="Gao T."/>
            <person name="Zhang H."/>
        </authorList>
    </citation>
    <scope>NUCLEOTIDE SEQUENCE</scope>
    <source>
        <strain evidence="1">KEN8</strain>
    </source>
</reference>
<accession>A0AAW2P9J6</accession>
<reference evidence="1" key="1">
    <citation type="submission" date="2020-06" db="EMBL/GenBank/DDBJ databases">
        <authorList>
            <person name="Li T."/>
            <person name="Hu X."/>
            <person name="Zhang T."/>
            <person name="Song X."/>
            <person name="Zhang H."/>
            <person name="Dai N."/>
            <person name="Sheng W."/>
            <person name="Hou X."/>
            <person name="Wei L."/>
        </authorList>
    </citation>
    <scope>NUCLEOTIDE SEQUENCE</scope>
    <source>
        <strain evidence="1">KEN8</strain>
        <tissue evidence="1">Leaf</tissue>
    </source>
</reference>
<dbReference type="EMBL" id="JACGWM010000009">
    <property type="protein sequence ID" value="KAL0352183.1"/>
    <property type="molecule type" value="Genomic_DNA"/>
</dbReference>
<gene>
    <name evidence="1" type="ORF">Scaly_1607000</name>
</gene>
<name>A0AAW2P9J6_9LAMI</name>
<dbReference type="AlphaFoldDB" id="A0AAW2P9J6"/>
<proteinExistence type="predicted"/>
<organism evidence="1">
    <name type="scientific">Sesamum calycinum</name>
    <dbReference type="NCBI Taxonomy" id="2727403"/>
    <lineage>
        <taxon>Eukaryota</taxon>
        <taxon>Viridiplantae</taxon>
        <taxon>Streptophyta</taxon>
        <taxon>Embryophyta</taxon>
        <taxon>Tracheophyta</taxon>
        <taxon>Spermatophyta</taxon>
        <taxon>Magnoliopsida</taxon>
        <taxon>eudicotyledons</taxon>
        <taxon>Gunneridae</taxon>
        <taxon>Pentapetalae</taxon>
        <taxon>asterids</taxon>
        <taxon>lamiids</taxon>
        <taxon>Lamiales</taxon>
        <taxon>Pedaliaceae</taxon>
        <taxon>Sesamum</taxon>
    </lineage>
</organism>
<evidence type="ECO:0000313" key="1">
    <source>
        <dbReference type="EMBL" id="KAL0352183.1"/>
    </source>
</evidence>